<dbReference type="Gene3D" id="3.40.50.720">
    <property type="entry name" value="NAD(P)-binding Rossmann-like Domain"/>
    <property type="match status" value="2"/>
</dbReference>
<evidence type="ECO:0000313" key="5">
    <source>
        <dbReference type="EMBL" id="ADY57279.1"/>
    </source>
</evidence>
<organism evidence="5 6">
    <name type="scientific">Syntrophobotulus glycolicus (strain DSM 8271 / FlGlyR)</name>
    <dbReference type="NCBI Taxonomy" id="645991"/>
    <lineage>
        <taxon>Bacteria</taxon>
        <taxon>Bacillati</taxon>
        <taxon>Bacillota</taxon>
        <taxon>Clostridia</taxon>
        <taxon>Eubacteriales</taxon>
        <taxon>Desulfitobacteriaceae</taxon>
        <taxon>Syntrophobotulus</taxon>
    </lineage>
</organism>
<dbReference type="KEGG" id="sgy:Sgly_3010"/>
<keyword evidence="1 5" id="KW-0560">Oxidoreductase</keyword>
<dbReference type="InterPro" id="IPR008927">
    <property type="entry name" value="6-PGluconate_DH-like_C_sf"/>
</dbReference>
<accession>F0T0A7</accession>
<dbReference type="InterPro" id="IPR017476">
    <property type="entry name" value="UDP-Glc/GDP-Man"/>
</dbReference>
<dbReference type="GO" id="GO:0003979">
    <property type="term" value="F:UDP-glucose 6-dehydrogenase activity"/>
    <property type="evidence" value="ECO:0007669"/>
    <property type="project" value="UniProtKB-EC"/>
</dbReference>
<evidence type="ECO:0000259" key="4">
    <source>
        <dbReference type="SMART" id="SM00984"/>
    </source>
</evidence>
<dbReference type="NCBIfam" id="TIGR03026">
    <property type="entry name" value="NDP-sugDHase"/>
    <property type="match status" value="1"/>
</dbReference>
<dbReference type="PANTHER" id="PTHR43491">
    <property type="entry name" value="UDP-N-ACETYL-D-MANNOSAMINE DEHYDROGENASE"/>
    <property type="match status" value="1"/>
</dbReference>
<dbReference type="InterPro" id="IPR028359">
    <property type="entry name" value="UDP_ManNAc/GlcNAc_DH"/>
</dbReference>
<dbReference type="GO" id="GO:0000271">
    <property type="term" value="P:polysaccharide biosynthetic process"/>
    <property type="evidence" value="ECO:0007669"/>
    <property type="project" value="InterPro"/>
</dbReference>
<evidence type="ECO:0000256" key="2">
    <source>
        <dbReference type="ARBA" id="ARBA00023027"/>
    </source>
</evidence>
<evidence type="ECO:0000256" key="3">
    <source>
        <dbReference type="PIRNR" id="PIRNR000124"/>
    </source>
</evidence>
<dbReference type="STRING" id="645991.Sgly_3010"/>
<dbReference type="eggNOG" id="COG0677">
    <property type="taxonomic scope" value="Bacteria"/>
</dbReference>
<dbReference type="Pfam" id="PF03720">
    <property type="entry name" value="UDPG_MGDP_dh_C"/>
    <property type="match status" value="1"/>
</dbReference>
<dbReference type="AlphaFoldDB" id="F0T0A7"/>
<dbReference type="InterPro" id="IPR036291">
    <property type="entry name" value="NAD(P)-bd_dom_sf"/>
</dbReference>
<dbReference type="SUPFAM" id="SSF52413">
    <property type="entry name" value="UDP-glucose/GDP-mannose dehydrogenase C-terminal domain"/>
    <property type="match status" value="1"/>
</dbReference>
<dbReference type="HOGENOM" id="CLU_023810_3_2_9"/>
<keyword evidence="2" id="KW-0520">NAD</keyword>
<dbReference type="SMART" id="SM00984">
    <property type="entry name" value="UDPG_MGDP_dh_C"/>
    <property type="match status" value="1"/>
</dbReference>
<reference evidence="5 6" key="1">
    <citation type="journal article" date="2011" name="Stand. Genomic Sci.">
        <title>Complete genome sequence of Syntrophobotulus glycolicus type strain (FlGlyR).</title>
        <authorList>
            <person name="Han C."/>
            <person name="Mwirichia R."/>
            <person name="Chertkov O."/>
            <person name="Held B."/>
            <person name="Lapidus A."/>
            <person name="Nolan M."/>
            <person name="Lucas S."/>
            <person name="Hammon N."/>
            <person name="Deshpande S."/>
            <person name="Cheng J.F."/>
            <person name="Tapia R."/>
            <person name="Goodwin L."/>
            <person name="Pitluck S."/>
            <person name="Huntemann M."/>
            <person name="Liolios K."/>
            <person name="Ivanova N."/>
            <person name="Pagani I."/>
            <person name="Mavromatis K."/>
            <person name="Ovchinikova G."/>
            <person name="Pati A."/>
            <person name="Chen A."/>
            <person name="Palaniappan K."/>
            <person name="Land M."/>
            <person name="Hauser L."/>
            <person name="Brambilla E.M."/>
            <person name="Rohde M."/>
            <person name="Spring S."/>
            <person name="Sikorski J."/>
            <person name="Goker M."/>
            <person name="Woyke T."/>
            <person name="Bristow J."/>
            <person name="Eisen J.A."/>
            <person name="Markowitz V."/>
            <person name="Hugenholtz P."/>
            <person name="Kyrpides N.C."/>
            <person name="Klenk H.P."/>
            <person name="Detter J.C."/>
        </authorList>
    </citation>
    <scope>NUCLEOTIDE SEQUENCE [LARGE SCALE GENOMIC DNA]</scope>
    <source>
        <strain evidence="6">DSM 8271 / FlGlyR</strain>
    </source>
</reference>
<dbReference type="PANTHER" id="PTHR43491:SF1">
    <property type="entry name" value="UDP-N-ACETYL-D-MANNOSAMINE DEHYDROGENASE"/>
    <property type="match status" value="1"/>
</dbReference>
<dbReference type="SUPFAM" id="SSF48179">
    <property type="entry name" value="6-phosphogluconate dehydrogenase C-terminal domain-like"/>
    <property type="match status" value="1"/>
</dbReference>
<dbReference type="Pfam" id="PF00984">
    <property type="entry name" value="UDPG_MGDP_dh"/>
    <property type="match status" value="1"/>
</dbReference>
<keyword evidence="6" id="KW-1185">Reference proteome</keyword>
<evidence type="ECO:0000256" key="1">
    <source>
        <dbReference type="ARBA" id="ARBA00023002"/>
    </source>
</evidence>
<dbReference type="InterPro" id="IPR014026">
    <property type="entry name" value="UDP-Glc/GDP-Man_DH_dimer"/>
</dbReference>
<dbReference type="GO" id="GO:0051287">
    <property type="term" value="F:NAD binding"/>
    <property type="evidence" value="ECO:0007669"/>
    <property type="project" value="InterPro"/>
</dbReference>
<gene>
    <name evidence="5" type="ordered locus">Sgly_3010</name>
</gene>
<proteinExistence type="inferred from homology"/>
<dbReference type="SUPFAM" id="SSF51735">
    <property type="entry name" value="NAD(P)-binding Rossmann-fold domains"/>
    <property type="match status" value="1"/>
</dbReference>
<name>F0T0A7_SYNGF</name>
<dbReference type="EMBL" id="CP002547">
    <property type="protein sequence ID" value="ADY57279.1"/>
    <property type="molecule type" value="Genomic_DNA"/>
</dbReference>
<dbReference type="InterPro" id="IPR036220">
    <property type="entry name" value="UDP-Glc/GDP-Man_DH_C_sf"/>
</dbReference>
<dbReference type="RefSeq" id="WP_013626051.1">
    <property type="nucleotide sequence ID" value="NC_015172.1"/>
</dbReference>
<feature type="domain" description="UDP-glucose/GDP-mannose dehydrogenase C-terminal" evidence="4">
    <location>
        <begin position="342"/>
        <end position="440"/>
    </location>
</feature>
<comment type="similarity">
    <text evidence="3">Belongs to the UDP-glucose/GDP-mannose dehydrogenase family.</text>
</comment>
<dbReference type="InterPro" id="IPR014027">
    <property type="entry name" value="UDP-Glc/GDP-Man_DH_C"/>
</dbReference>
<dbReference type="GO" id="GO:0016628">
    <property type="term" value="F:oxidoreductase activity, acting on the CH-CH group of donors, NAD or NADP as acceptor"/>
    <property type="evidence" value="ECO:0007669"/>
    <property type="project" value="InterPro"/>
</dbReference>
<dbReference type="Proteomes" id="UP000007488">
    <property type="component" value="Chromosome"/>
</dbReference>
<evidence type="ECO:0000313" key="6">
    <source>
        <dbReference type="Proteomes" id="UP000007488"/>
    </source>
</evidence>
<dbReference type="OrthoDB" id="9803238at2"/>
<dbReference type="PIRSF" id="PIRSF500136">
    <property type="entry name" value="UDP_ManNAc_DH"/>
    <property type="match status" value="1"/>
</dbReference>
<dbReference type="EC" id="1.1.1.22" evidence="5"/>
<protein>
    <submittedName>
        <fullName evidence="5">Nucleotide sugar dehydrogenase</fullName>
        <ecNumber evidence="5">1.1.1.22</ecNumber>
    </submittedName>
</protein>
<dbReference type="InterPro" id="IPR001732">
    <property type="entry name" value="UDP-Glc/GDP-Man_DH_N"/>
</dbReference>
<dbReference type="PIRSF" id="PIRSF000124">
    <property type="entry name" value="UDPglc_GDPman_dh"/>
    <property type="match status" value="1"/>
</dbReference>
<dbReference type="Pfam" id="PF03721">
    <property type="entry name" value="UDPG_MGDP_dh_N"/>
    <property type="match status" value="1"/>
</dbReference>
<sequence>MLEVKKVITEQDTIAKELKKKIEEHTAKIGVIGLGYVGLPLAVEKGKVGFQVLGFEIDEQKVKNVNGGHNYIGDVKDEELKMLAEKGLLSATTDYARLAECDVVIICVPTPLTITRDPDISYMKSSATQIAKYLRPGQIVTLESTTYPGTTEEVIQPILEETGLKVGRDFFLAFSPERVDPGNKRFTTKNTSKVVGGVTPYCLEIACALYAQTIVNVVPVSSAAAAEMTKVFENTYRAINIALVNEMMLLCDKIGLDVWEIVEAAGTKPFGIQTFYPGPGVGGHCIPIDPFYLTWKAREYGFHTRFIELAGELNVEVSRYVADKVIQALNRQKKCLNGAKVLLLGVAYKKDIEDVRESPALIIMELLRKEGALISYHDPYIPHIEAHGGSTVRLDSIELTDEALRGADCILIATDHTVIDYDRVAAQSQLIVDTRNATRNVRDHREKIVKI</sequence>
<reference evidence="6" key="2">
    <citation type="submission" date="2011-02" db="EMBL/GenBank/DDBJ databases">
        <title>The complete genome of Syntrophobotulus glycolicus DSM 8271.</title>
        <authorList>
            <person name="Lucas S."/>
            <person name="Copeland A."/>
            <person name="Lapidus A."/>
            <person name="Bruce D."/>
            <person name="Goodwin L."/>
            <person name="Pitluck S."/>
            <person name="Kyrpides N."/>
            <person name="Mavromatis K."/>
            <person name="Pagani I."/>
            <person name="Ivanova N."/>
            <person name="Mikhailova N."/>
            <person name="Chertkov O."/>
            <person name="Held B."/>
            <person name="Detter J.C."/>
            <person name="Tapia R."/>
            <person name="Han C."/>
            <person name="Land M."/>
            <person name="Hauser L."/>
            <person name="Markowitz V."/>
            <person name="Cheng J.-F."/>
            <person name="Hugenholtz P."/>
            <person name="Woyke T."/>
            <person name="Wu D."/>
            <person name="Spring S."/>
            <person name="Schroeder M."/>
            <person name="Brambilla E."/>
            <person name="Klenk H.-P."/>
            <person name="Eisen J.A."/>
        </authorList>
    </citation>
    <scope>NUCLEOTIDE SEQUENCE [LARGE SCALE GENOMIC DNA]</scope>
    <source>
        <strain evidence="6">DSM 8271 / FlGlyR</strain>
    </source>
</reference>